<protein>
    <submittedName>
        <fullName evidence="2">Uncharacterized protein</fullName>
    </submittedName>
</protein>
<feature type="region of interest" description="Disordered" evidence="1">
    <location>
        <begin position="175"/>
        <end position="239"/>
    </location>
</feature>
<evidence type="ECO:0000313" key="3">
    <source>
        <dbReference type="Proteomes" id="UP001164746"/>
    </source>
</evidence>
<gene>
    <name evidence="2" type="ORF">MAR_026411</name>
</gene>
<feature type="compositionally biased region" description="Low complexity" evidence="1">
    <location>
        <begin position="227"/>
        <end position="239"/>
    </location>
</feature>
<proteinExistence type="predicted"/>
<name>A0ABY7EU54_MYAAR</name>
<organism evidence="2 3">
    <name type="scientific">Mya arenaria</name>
    <name type="common">Soft-shell clam</name>
    <dbReference type="NCBI Taxonomy" id="6604"/>
    <lineage>
        <taxon>Eukaryota</taxon>
        <taxon>Metazoa</taxon>
        <taxon>Spiralia</taxon>
        <taxon>Lophotrochozoa</taxon>
        <taxon>Mollusca</taxon>
        <taxon>Bivalvia</taxon>
        <taxon>Autobranchia</taxon>
        <taxon>Heteroconchia</taxon>
        <taxon>Euheterodonta</taxon>
        <taxon>Imparidentia</taxon>
        <taxon>Neoheterodontei</taxon>
        <taxon>Myida</taxon>
        <taxon>Myoidea</taxon>
        <taxon>Myidae</taxon>
        <taxon>Mya</taxon>
    </lineage>
</organism>
<accession>A0ABY7EU54</accession>
<feature type="region of interest" description="Disordered" evidence="1">
    <location>
        <begin position="24"/>
        <end position="45"/>
    </location>
</feature>
<reference evidence="2" key="1">
    <citation type="submission" date="2022-11" db="EMBL/GenBank/DDBJ databases">
        <title>Centuries of genome instability and evolution in soft-shell clam transmissible cancer (bioRxiv).</title>
        <authorList>
            <person name="Hart S.F.M."/>
            <person name="Yonemitsu M.A."/>
            <person name="Giersch R.M."/>
            <person name="Beal B.F."/>
            <person name="Arriagada G."/>
            <person name="Davis B.W."/>
            <person name="Ostrander E.A."/>
            <person name="Goff S.P."/>
            <person name="Metzger M.J."/>
        </authorList>
    </citation>
    <scope>NUCLEOTIDE SEQUENCE</scope>
    <source>
        <strain evidence="2">MELC-2E11</strain>
        <tissue evidence="2">Siphon/mantle</tissue>
    </source>
</reference>
<dbReference type="EMBL" id="CP111019">
    <property type="protein sequence ID" value="WAR12231.1"/>
    <property type="molecule type" value="Genomic_DNA"/>
</dbReference>
<keyword evidence="3" id="KW-1185">Reference proteome</keyword>
<evidence type="ECO:0000313" key="2">
    <source>
        <dbReference type="EMBL" id="WAR12231.1"/>
    </source>
</evidence>
<dbReference type="Proteomes" id="UP001164746">
    <property type="component" value="Chromosome 8"/>
</dbReference>
<sequence>MANFLDKEAMWDWLTSNLRRRCRRRNDRNQTRNQADEEPMSSGSELRNFLHRTREQNIPFFRPSNLSSGSPPKCLSRLTCSDILYGNRIEDFSTDCWLENRLHHFGLPERDHQLMSQSAALAPLFESDDDSITTSNDSNSIVVDYNGPSTVSGHGSSQNPARIALEELFIPLGESESDTDVDGPFNYSDIIDPPPYSEYSDDPPTYEEALAGNEGMANTARSRRSNTSRSTSSTLAFMW</sequence>
<evidence type="ECO:0000256" key="1">
    <source>
        <dbReference type="SAM" id="MobiDB-lite"/>
    </source>
</evidence>